<organism evidence="2 3">
    <name type="scientific">Clostridium manihotivorum</name>
    <dbReference type="NCBI Taxonomy" id="2320868"/>
    <lineage>
        <taxon>Bacteria</taxon>
        <taxon>Bacillati</taxon>
        <taxon>Bacillota</taxon>
        <taxon>Clostridia</taxon>
        <taxon>Eubacteriales</taxon>
        <taxon>Clostridiaceae</taxon>
        <taxon>Clostridium</taxon>
    </lineage>
</organism>
<evidence type="ECO:0000313" key="3">
    <source>
        <dbReference type="Proteomes" id="UP000286268"/>
    </source>
</evidence>
<dbReference type="InterPro" id="IPR011990">
    <property type="entry name" value="TPR-like_helical_dom_sf"/>
</dbReference>
<dbReference type="AlphaFoldDB" id="A0A410DXN0"/>
<gene>
    <name evidence="2" type="ORF">C1I91_20650</name>
</gene>
<accession>A0A410DXN0</accession>
<dbReference type="RefSeq" id="WP_164880609.1">
    <property type="nucleotide sequence ID" value="NZ_CP025746.1"/>
</dbReference>
<dbReference type="PANTHER" id="PTHR10098">
    <property type="entry name" value="RAPSYN-RELATED"/>
    <property type="match status" value="1"/>
</dbReference>
<name>A0A410DXN0_9CLOT</name>
<dbReference type="SMART" id="SM00530">
    <property type="entry name" value="HTH_XRE"/>
    <property type="match status" value="1"/>
</dbReference>
<dbReference type="Pfam" id="PF13174">
    <property type="entry name" value="TPR_6"/>
    <property type="match status" value="1"/>
</dbReference>
<dbReference type="KEGG" id="cmah:C1I91_20650"/>
<evidence type="ECO:0000313" key="2">
    <source>
        <dbReference type="EMBL" id="QAA33847.1"/>
    </source>
</evidence>
<dbReference type="Pfam" id="PF13424">
    <property type="entry name" value="TPR_12"/>
    <property type="match status" value="1"/>
</dbReference>
<proteinExistence type="predicted"/>
<dbReference type="Proteomes" id="UP000286268">
    <property type="component" value="Chromosome"/>
</dbReference>
<dbReference type="InterPro" id="IPR010982">
    <property type="entry name" value="Lambda_DNA-bd_dom_sf"/>
</dbReference>
<dbReference type="SUPFAM" id="SSF48452">
    <property type="entry name" value="TPR-like"/>
    <property type="match status" value="2"/>
</dbReference>
<dbReference type="GO" id="GO:0003677">
    <property type="term" value="F:DNA binding"/>
    <property type="evidence" value="ECO:0007669"/>
    <property type="project" value="InterPro"/>
</dbReference>
<dbReference type="Gene3D" id="1.25.40.10">
    <property type="entry name" value="Tetratricopeptide repeat domain"/>
    <property type="match status" value="2"/>
</dbReference>
<dbReference type="PROSITE" id="PS50943">
    <property type="entry name" value="HTH_CROC1"/>
    <property type="match status" value="1"/>
</dbReference>
<reference evidence="2 3" key="1">
    <citation type="submission" date="2018-01" db="EMBL/GenBank/DDBJ databases">
        <title>Genome Sequencing and Assembly of Anaerobacter polyendosporus strain CT4.</title>
        <authorList>
            <person name="Tachaapaikoon C."/>
            <person name="Sutheeworapong S."/>
            <person name="Jenjaroenpun P."/>
            <person name="Wongsurawat T."/>
            <person name="Nookeaw I."/>
            <person name="Cheawchanlertfa P."/>
            <person name="Kosugi A."/>
            <person name="Cheevadhanarak S."/>
            <person name="Ratanakhanokchai K."/>
        </authorList>
    </citation>
    <scope>NUCLEOTIDE SEQUENCE [LARGE SCALE GENOMIC DNA]</scope>
    <source>
        <strain evidence="2 3">CT4</strain>
    </source>
</reference>
<protein>
    <recommendedName>
        <fullName evidence="1">HTH cro/C1-type domain-containing protein</fullName>
    </recommendedName>
</protein>
<feature type="domain" description="HTH cro/C1-type" evidence="1">
    <location>
        <begin position="10"/>
        <end position="63"/>
    </location>
</feature>
<dbReference type="Gene3D" id="1.10.260.40">
    <property type="entry name" value="lambda repressor-like DNA-binding domains"/>
    <property type="match status" value="1"/>
</dbReference>
<evidence type="ECO:0000259" key="1">
    <source>
        <dbReference type="PROSITE" id="PS50943"/>
    </source>
</evidence>
<dbReference type="CDD" id="cd00093">
    <property type="entry name" value="HTH_XRE"/>
    <property type="match status" value="1"/>
</dbReference>
<dbReference type="SMART" id="SM00028">
    <property type="entry name" value="TPR"/>
    <property type="match status" value="6"/>
</dbReference>
<keyword evidence="3" id="KW-1185">Reference proteome</keyword>
<dbReference type="SUPFAM" id="SSF47413">
    <property type="entry name" value="lambda repressor-like DNA-binding domains"/>
    <property type="match status" value="1"/>
</dbReference>
<sequence>MNFYNPNEKIRLMRKRFNMNQADLEDANMTRAFISMMESGKRNVSKASSKILTSKFNAKAIEFGVDISLDDEYFYRKPQEDARFYCNNELLKDNTHEQLEELIEIAKEFELDDILAEIYKLNADKYFLEANFIDAFINYSNCLGKYKELKNIKEQLYIYNSLGICKAKRSEHEEAIFYYNQAIVYAKEENDTNYFLKASFNLALAYSYLKKYEECIELLEKNIFTSNIPVTEDVIINAKVLKANMLYNMGKKDEVLKEYIDIIASAEDKESNLMGVVYNNLALFYCDSDNFEESLKYISYSQKIKNKVDKTTLSNVLNTKARLFLKQGHYDQSIMLFELAISLAEQYKNFLSLIQNYMELIKALELSQDLEKLEYTIISFINFLEEHEISEGRNYALSKLAETFVKQKKNEQAIKTLHKLSNILIEV</sequence>
<dbReference type="EMBL" id="CP025746">
    <property type="protein sequence ID" value="QAA33847.1"/>
    <property type="molecule type" value="Genomic_DNA"/>
</dbReference>
<dbReference type="InterPro" id="IPR001387">
    <property type="entry name" value="Cro/C1-type_HTH"/>
</dbReference>
<dbReference type="Pfam" id="PF13181">
    <property type="entry name" value="TPR_8"/>
    <property type="match status" value="1"/>
</dbReference>
<dbReference type="InterPro" id="IPR019734">
    <property type="entry name" value="TPR_rpt"/>
</dbReference>